<evidence type="ECO:0000313" key="3">
    <source>
        <dbReference type="EMBL" id="EEJ71492.1"/>
    </source>
</evidence>
<dbReference type="Proteomes" id="UP000005583">
    <property type="component" value="Unassembled WGS sequence"/>
</dbReference>
<dbReference type="InterPro" id="IPR001387">
    <property type="entry name" value="Cro/C1-type_HTH"/>
</dbReference>
<evidence type="ECO:0000259" key="2">
    <source>
        <dbReference type="PROSITE" id="PS50943"/>
    </source>
</evidence>
<dbReference type="InterPro" id="IPR052345">
    <property type="entry name" value="Rad_response_metalloprotease"/>
</dbReference>
<dbReference type="PROSITE" id="PS50943">
    <property type="entry name" value="HTH_CROC1"/>
    <property type="match status" value="1"/>
</dbReference>
<reference evidence="3 4" key="1">
    <citation type="submission" date="2009-01" db="EMBL/GenBank/DDBJ databases">
        <authorList>
            <person name="Qin X."/>
            <person name="Bachman B."/>
            <person name="Battles P."/>
            <person name="Bell A."/>
            <person name="Bess C."/>
            <person name="Bickham C."/>
            <person name="Chaboub L."/>
            <person name="Chen D."/>
            <person name="Coyle M."/>
            <person name="Deiros D.R."/>
            <person name="Dinh H."/>
            <person name="Forbes L."/>
            <person name="Fowler G."/>
            <person name="Francisco L."/>
            <person name="Fu Q."/>
            <person name="Gubbala S."/>
            <person name="Hale W."/>
            <person name="Han Y."/>
            <person name="Hemphill L."/>
            <person name="Highlander S.K."/>
            <person name="Hirani K."/>
            <person name="Hogues M."/>
            <person name="Jackson L."/>
            <person name="Jakkamsetti A."/>
            <person name="Javaid M."/>
            <person name="Jiang H."/>
            <person name="Korchina V."/>
            <person name="Kovar C."/>
            <person name="Lara F."/>
            <person name="Lee S."/>
            <person name="Mata R."/>
            <person name="Mathew T."/>
            <person name="Moen C."/>
            <person name="Morales K."/>
            <person name="Munidasa M."/>
            <person name="Nazareth L."/>
            <person name="Ngo R."/>
            <person name="Nguyen L."/>
            <person name="Okwuonu G."/>
            <person name="Ongeri F."/>
            <person name="Patil S."/>
            <person name="Petrosino J."/>
            <person name="Pham C."/>
            <person name="Pham P."/>
            <person name="Pu L.-L."/>
            <person name="Puazo M."/>
            <person name="Raj R."/>
            <person name="Reid J."/>
            <person name="Rouhana J."/>
            <person name="Saada N."/>
            <person name="Shang Y."/>
            <person name="Simmons D."/>
            <person name="Thornton R."/>
            <person name="Warren J."/>
            <person name="Weissenberger G."/>
            <person name="Zhang J."/>
            <person name="Zhang L."/>
            <person name="Zhou C."/>
            <person name="Zhu D."/>
            <person name="Muzny D."/>
            <person name="Worley K."/>
            <person name="Gibbs R."/>
        </authorList>
    </citation>
    <scope>NUCLEOTIDE SEQUENCE [LARGE SCALE GENOMIC DNA]</scope>
    <source>
        <strain evidence="3 4">DSM 16047</strain>
    </source>
</reference>
<dbReference type="Pfam" id="PF06114">
    <property type="entry name" value="Peptidase_M78"/>
    <property type="match status" value="1"/>
</dbReference>
<dbReference type="Gene3D" id="1.10.10.2910">
    <property type="match status" value="1"/>
</dbReference>
<dbReference type="PATRIC" id="fig|525365.8.peg.1389"/>
<dbReference type="STRING" id="525365.HMPREF0548_1649"/>
<organism evidence="3 4">
    <name type="scientific">Lactobacillus ultunensis DSM 16047</name>
    <dbReference type="NCBI Taxonomy" id="525365"/>
    <lineage>
        <taxon>Bacteria</taxon>
        <taxon>Bacillati</taxon>
        <taxon>Bacillota</taxon>
        <taxon>Bacilli</taxon>
        <taxon>Lactobacillales</taxon>
        <taxon>Lactobacillaceae</taxon>
        <taxon>Lactobacillus</taxon>
    </lineage>
</organism>
<evidence type="ECO:0000313" key="4">
    <source>
        <dbReference type="Proteomes" id="UP000005583"/>
    </source>
</evidence>
<protein>
    <submittedName>
        <fullName evidence="3">DNA-binding helix-turn-helix protein</fullName>
    </submittedName>
</protein>
<dbReference type="CDD" id="cd00093">
    <property type="entry name" value="HTH_XRE"/>
    <property type="match status" value="1"/>
</dbReference>
<keyword evidence="3" id="KW-0238">DNA-binding</keyword>
<dbReference type="eggNOG" id="COG1476">
    <property type="taxonomic scope" value="Bacteria"/>
</dbReference>
<dbReference type="AlphaFoldDB" id="C2EPQ3"/>
<dbReference type="RefSeq" id="WP_007126144.1">
    <property type="nucleotide sequence ID" value="NZ_AZFO01000038.1"/>
</dbReference>
<gene>
    <name evidence="3" type="ORF">HMPREF0548_1649</name>
</gene>
<proteinExistence type="inferred from homology"/>
<dbReference type="GO" id="GO:0003677">
    <property type="term" value="F:DNA binding"/>
    <property type="evidence" value="ECO:0007669"/>
    <property type="project" value="UniProtKB-KW"/>
</dbReference>
<dbReference type="EMBL" id="ACGU01000072">
    <property type="protein sequence ID" value="EEJ71492.1"/>
    <property type="molecule type" value="Genomic_DNA"/>
</dbReference>
<dbReference type="eggNOG" id="COG2856">
    <property type="taxonomic scope" value="Bacteria"/>
</dbReference>
<dbReference type="InterPro" id="IPR010982">
    <property type="entry name" value="Lambda_DNA-bd_dom_sf"/>
</dbReference>
<dbReference type="InterPro" id="IPR010359">
    <property type="entry name" value="IrrE_HExxH"/>
</dbReference>
<comment type="caution">
    <text evidence="3">The sequence shown here is derived from an EMBL/GenBank/DDBJ whole genome shotgun (WGS) entry which is preliminary data.</text>
</comment>
<dbReference type="PANTHER" id="PTHR43236">
    <property type="entry name" value="ANTITOXIN HIGA1"/>
    <property type="match status" value="1"/>
</dbReference>
<dbReference type="Gene3D" id="1.10.260.40">
    <property type="entry name" value="lambda repressor-like DNA-binding domains"/>
    <property type="match status" value="1"/>
</dbReference>
<dbReference type="SMART" id="SM00530">
    <property type="entry name" value="HTH_XRE"/>
    <property type="match status" value="1"/>
</dbReference>
<dbReference type="PANTHER" id="PTHR43236:SF1">
    <property type="entry name" value="BLL7220 PROTEIN"/>
    <property type="match status" value="1"/>
</dbReference>
<feature type="domain" description="HTH cro/C1-type" evidence="2">
    <location>
        <begin position="7"/>
        <end position="61"/>
    </location>
</feature>
<sequence length="393" mass="46468">MFYGEKLRQLRELHGFSRNELAQKLNVSEQTIGQYENNQITPRLDIMRKLPEMFSVNMHFFNTPSFIKKDVILEGSIAYRTKDRNSRKKINNELEYLTYSKTFIDYFESFVTSNIGGFELLKQKTNEIQKNSFKISDVASFARSFYELKSNEDLMSKLEQSGITILEKDLGDTIDAYSGFTKDEKPYIVLGNFKKTAVRRNFDLAHELGHLLLHSYIVMNELTNREHTEVEMQANEFASSFLMPKLEFEKDFNSIPRKTNPDFYIKLKKKYMVSIGALEYRAYKLKLISYQENRYFWSQMTKKKYRELEPLDDTISPIKPGKVRNLLSFLLENKLITVNDLIEKFGIKLEFLIFLFDLKIDFFDKYCDKNKEVTKSKYSNVIDFEAVRNQLCR</sequence>
<dbReference type="SUPFAM" id="SSF47413">
    <property type="entry name" value="lambda repressor-like DNA-binding domains"/>
    <property type="match status" value="1"/>
</dbReference>
<accession>C2EPQ3</accession>
<name>C2EPQ3_9LACO</name>
<comment type="similarity">
    <text evidence="1">Belongs to the short-chain fatty acyl-CoA assimilation regulator (ScfR) family.</text>
</comment>
<dbReference type="HOGENOM" id="CLU_053651_1_0_9"/>
<evidence type="ECO:0000256" key="1">
    <source>
        <dbReference type="ARBA" id="ARBA00007227"/>
    </source>
</evidence>
<dbReference type="Pfam" id="PF01381">
    <property type="entry name" value="HTH_3"/>
    <property type="match status" value="1"/>
</dbReference>
<keyword evidence="4" id="KW-1185">Reference proteome</keyword>
<dbReference type="OrthoDB" id="9816277at2"/>